<feature type="transmembrane region" description="Helical" evidence="1">
    <location>
        <begin position="38"/>
        <end position="58"/>
    </location>
</feature>
<evidence type="ECO:0000256" key="1">
    <source>
        <dbReference type="SAM" id="Phobius"/>
    </source>
</evidence>
<proteinExistence type="predicted"/>
<reference evidence="3" key="1">
    <citation type="submission" date="2017-04" db="EMBL/GenBank/DDBJ databases">
        <authorList>
            <person name="Varghese N."/>
            <person name="Submissions S."/>
        </authorList>
    </citation>
    <scope>NUCLEOTIDE SEQUENCE [LARGE SCALE GENOMIC DNA]</scope>
</reference>
<keyword evidence="1" id="KW-0812">Transmembrane</keyword>
<gene>
    <name evidence="2" type="ORF">SAMN06297468_1566</name>
</gene>
<protein>
    <submittedName>
        <fullName evidence="2">Uncharacterized protein</fullName>
    </submittedName>
</protein>
<sequence length="69" mass="6419">MAGAAASLAATPIAINAATADRASAPVAGESELGGNGFGAGLIIAAIAAAGMIALIVAEDDDDDVPVSP</sequence>
<keyword evidence="1" id="KW-0472">Membrane</keyword>
<organism evidence="2 3">
    <name type="scientific">Altererythrobacter xiamenensis</name>
    <dbReference type="NCBI Taxonomy" id="1316679"/>
    <lineage>
        <taxon>Bacteria</taxon>
        <taxon>Pseudomonadati</taxon>
        <taxon>Pseudomonadota</taxon>
        <taxon>Alphaproteobacteria</taxon>
        <taxon>Sphingomonadales</taxon>
        <taxon>Erythrobacteraceae</taxon>
        <taxon>Altererythrobacter</taxon>
    </lineage>
</organism>
<evidence type="ECO:0000313" key="3">
    <source>
        <dbReference type="Proteomes" id="UP000194420"/>
    </source>
</evidence>
<keyword evidence="1" id="KW-1133">Transmembrane helix</keyword>
<dbReference type="Proteomes" id="UP000194420">
    <property type="component" value="Unassembled WGS sequence"/>
</dbReference>
<keyword evidence="3" id="KW-1185">Reference proteome</keyword>
<dbReference type="AlphaFoldDB" id="A0A1Y6F3A0"/>
<accession>A0A1Y6F3A0</accession>
<name>A0A1Y6F3A0_9SPHN</name>
<evidence type="ECO:0000313" key="2">
    <source>
        <dbReference type="EMBL" id="SMQ69368.1"/>
    </source>
</evidence>
<dbReference type="EMBL" id="FXWG01000002">
    <property type="protein sequence ID" value="SMQ69368.1"/>
    <property type="molecule type" value="Genomic_DNA"/>
</dbReference>